<dbReference type="PANTHER" id="PTHR24422:SF21">
    <property type="entry name" value="CHEMOTAXIS PROTEIN METHYLTRANSFERASE 1"/>
    <property type="match status" value="1"/>
</dbReference>
<keyword evidence="5" id="KW-0949">S-adenosyl-L-methionine</keyword>
<evidence type="ECO:0000256" key="3">
    <source>
        <dbReference type="ARBA" id="ARBA00022603"/>
    </source>
</evidence>
<evidence type="ECO:0000259" key="6">
    <source>
        <dbReference type="PROSITE" id="PS50123"/>
    </source>
</evidence>
<evidence type="ECO:0000256" key="2">
    <source>
        <dbReference type="ARBA" id="ARBA00012534"/>
    </source>
</evidence>
<dbReference type="InterPro" id="IPR036804">
    <property type="entry name" value="CheR_N_sf"/>
</dbReference>
<evidence type="ECO:0000256" key="1">
    <source>
        <dbReference type="ARBA" id="ARBA00001541"/>
    </source>
</evidence>
<dbReference type="InterPro" id="IPR000780">
    <property type="entry name" value="CheR_MeTrfase"/>
</dbReference>
<dbReference type="GO" id="GO:0008983">
    <property type="term" value="F:protein-glutamate O-methyltransferase activity"/>
    <property type="evidence" value="ECO:0007669"/>
    <property type="project" value="UniProtKB-EC"/>
</dbReference>
<evidence type="ECO:0000256" key="5">
    <source>
        <dbReference type="ARBA" id="ARBA00022691"/>
    </source>
</evidence>
<dbReference type="Proteomes" id="UP000199287">
    <property type="component" value="Unassembled WGS sequence"/>
</dbReference>
<dbReference type="AlphaFoldDB" id="A0A1I3ANK0"/>
<sequence length="281" mass="32915">MTASLSNREFSLFQKYIEDQCGIAIGDEKAYLIESRLTKLLIESKLNSFEELYKMLYNKNDPKLSEKVIDAITTNETLWFRDKTPWIILEKELMAEYISMIRNTGKKIKIWSAAASSGQEAYSTVIAVDQYLKRHRIKDVGLKDFEIVGTDISAPVLEIAKMGRYDPISIMRGLDPKLKEEYFINEGRVWTVKDEIKKHVKFRKFNLQNSFHSLGKFDMIFCRYVMIYFSQDFKKEMTKKLASALQEKGVLFIGNSEIFPNYKEYFEAKHVDKGIYYQVKE</sequence>
<dbReference type="RefSeq" id="WP_177208723.1">
    <property type="nucleotide sequence ID" value="NZ_FOQA01000001.1"/>
</dbReference>
<feature type="domain" description="CheR-type methyltransferase" evidence="6">
    <location>
        <begin position="1"/>
        <end position="281"/>
    </location>
</feature>
<dbReference type="Pfam" id="PF01739">
    <property type="entry name" value="CheR"/>
    <property type="match status" value="1"/>
</dbReference>
<dbReference type="EC" id="2.1.1.80" evidence="2"/>
<dbReference type="SUPFAM" id="SSF53335">
    <property type="entry name" value="S-adenosyl-L-methionine-dependent methyltransferases"/>
    <property type="match status" value="1"/>
</dbReference>
<keyword evidence="3 7" id="KW-0489">Methyltransferase</keyword>
<evidence type="ECO:0000256" key="4">
    <source>
        <dbReference type="ARBA" id="ARBA00022679"/>
    </source>
</evidence>
<reference evidence="8" key="1">
    <citation type="submission" date="2016-10" db="EMBL/GenBank/DDBJ databases">
        <authorList>
            <person name="Varghese N."/>
            <person name="Submissions S."/>
        </authorList>
    </citation>
    <scope>NUCLEOTIDE SEQUENCE [LARGE SCALE GENOMIC DNA]</scope>
    <source>
        <strain evidence="8">Z-7934</strain>
    </source>
</reference>
<name>A0A1I3ANK0_9FIRM</name>
<protein>
    <recommendedName>
        <fullName evidence="2">protein-glutamate O-methyltransferase</fullName>
        <ecNumber evidence="2">2.1.1.80</ecNumber>
    </recommendedName>
</protein>
<dbReference type="PANTHER" id="PTHR24422">
    <property type="entry name" value="CHEMOTAXIS PROTEIN METHYLTRANSFERASE"/>
    <property type="match status" value="1"/>
</dbReference>
<organism evidence="7 8">
    <name type="scientific">Tindallia magadiensis</name>
    <dbReference type="NCBI Taxonomy" id="69895"/>
    <lineage>
        <taxon>Bacteria</taxon>
        <taxon>Bacillati</taxon>
        <taxon>Bacillota</taxon>
        <taxon>Clostridia</taxon>
        <taxon>Peptostreptococcales</taxon>
        <taxon>Tindalliaceae</taxon>
        <taxon>Tindallia</taxon>
    </lineage>
</organism>
<dbReference type="InterPro" id="IPR050903">
    <property type="entry name" value="Bact_Chemotaxis_MeTrfase"/>
</dbReference>
<dbReference type="PRINTS" id="PR00996">
    <property type="entry name" value="CHERMTFRASE"/>
</dbReference>
<dbReference type="GO" id="GO:0032259">
    <property type="term" value="P:methylation"/>
    <property type="evidence" value="ECO:0007669"/>
    <property type="project" value="UniProtKB-KW"/>
</dbReference>
<dbReference type="InterPro" id="IPR029063">
    <property type="entry name" value="SAM-dependent_MTases_sf"/>
</dbReference>
<dbReference type="InterPro" id="IPR022641">
    <property type="entry name" value="CheR_N"/>
</dbReference>
<dbReference type="SMART" id="SM00138">
    <property type="entry name" value="MeTrc"/>
    <property type="match status" value="1"/>
</dbReference>
<keyword evidence="4 7" id="KW-0808">Transferase</keyword>
<proteinExistence type="predicted"/>
<dbReference type="InterPro" id="IPR022642">
    <property type="entry name" value="CheR_C"/>
</dbReference>
<evidence type="ECO:0000313" key="8">
    <source>
        <dbReference type="Proteomes" id="UP000199287"/>
    </source>
</evidence>
<accession>A0A1I3ANK0</accession>
<dbReference type="SUPFAM" id="SSF47757">
    <property type="entry name" value="Chemotaxis receptor methyltransferase CheR, N-terminal domain"/>
    <property type="match status" value="1"/>
</dbReference>
<evidence type="ECO:0000313" key="7">
    <source>
        <dbReference type="EMBL" id="SFH51605.1"/>
    </source>
</evidence>
<dbReference type="STRING" id="69895.SAMN05192551_101324"/>
<gene>
    <name evidence="7" type="ORF">SAMN05192551_101324</name>
</gene>
<dbReference type="EMBL" id="FOQA01000001">
    <property type="protein sequence ID" value="SFH51605.1"/>
    <property type="molecule type" value="Genomic_DNA"/>
</dbReference>
<dbReference type="Gene3D" id="1.10.155.10">
    <property type="entry name" value="Chemotaxis receptor methyltransferase CheR, N-terminal domain"/>
    <property type="match status" value="1"/>
</dbReference>
<comment type="catalytic activity">
    <reaction evidence="1">
        <text>L-glutamyl-[protein] + S-adenosyl-L-methionine = [protein]-L-glutamate 5-O-methyl ester + S-adenosyl-L-homocysteine</text>
        <dbReference type="Rhea" id="RHEA:24452"/>
        <dbReference type="Rhea" id="RHEA-COMP:10208"/>
        <dbReference type="Rhea" id="RHEA-COMP:10311"/>
        <dbReference type="ChEBI" id="CHEBI:29973"/>
        <dbReference type="ChEBI" id="CHEBI:57856"/>
        <dbReference type="ChEBI" id="CHEBI:59789"/>
        <dbReference type="ChEBI" id="CHEBI:82795"/>
        <dbReference type="EC" id="2.1.1.80"/>
    </reaction>
</comment>
<dbReference type="PROSITE" id="PS50123">
    <property type="entry name" value="CHER"/>
    <property type="match status" value="1"/>
</dbReference>
<dbReference type="Pfam" id="PF03705">
    <property type="entry name" value="CheR_N"/>
    <property type="match status" value="1"/>
</dbReference>
<keyword evidence="8" id="KW-1185">Reference proteome</keyword>
<dbReference type="Gene3D" id="3.40.50.150">
    <property type="entry name" value="Vaccinia Virus protein VP39"/>
    <property type="match status" value="1"/>
</dbReference>